<protein>
    <submittedName>
        <fullName evidence="1">Uncharacterized protein</fullName>
    </submittedName>
</protein>
<comment type="caution">
    <text evidence="1">The sequence shown here is derived from an EMBL/GenBank/DDBJ whole genome shotgun (WGS) entry which is preliminary data.</text>
</comment>
<dbReference type="AlphaFoldDB" id="A0A831A362"/>
<name>A0A831A362_ERWAM</name>
<organism evidence="1 2">
    <name type="scientific">Erwinia amylovora NBRC 12687 = CFBP 1232</name>
    <dbReference type="NCBI Taxonomy" id="1219359"/>
    <lineage>
        <taxon>Bacteria</taxon>
        <taxon>Pseudomonadati</taxon>
        <taxon>Pseudomonadota</taxon>
        <taxon>Gammaproteobacteria</taxon>
        <taxon>Enterobacterales</taxon>
        <taxon>Erwiniaceae</taxon>
        <taxon>Erwinia</taxon>
    </lineage>
</organism>
<proteinExistence type="predicted"/>
<evidence type="ECO:0000313" key="2">
    <source>
        <dbReference type="Proteomes" id="UP000013111"/>
    </source>
</evidence>
<sequence length="38" mass="4432">MFRITSEFEQAENAKILTQLRQDHEMLSGIPAGQERQK</sequence>
<reference evidence="1 2" key="2">
    <citation type="submission" date="2013-04" db="EMBL/GenBank/DDBJ databases">
        <title>Comparative genomics of 12 strains of Erwinia amylovora identifies a pan-genome with a large conserved core and provides insights into host specificity.</title>
        <authorList>
            <person name="Mann R.A."/>
            <person name="Smits T.H.M."/>
            <person name="Buehlmann A."/>
            <person name="Blom J."/>
            <person name="Goesmann A."/>
            <person name="Frey J.E."/>
            <person name="Plummer K.M."/>
            <person name="Beer S.V."/>
            <person name="Luck J."/>
            <person name="Duffy B."/>
            <person name="Rodoni B."/>
        </authorList>
    </citation>
    <scope>NUCLEOTIDE SEQUENCE [LARGE SCALE GENOMIC DNA]</scope>
    <source>
        <strain evidence="2">CFBP 1232</strain>
    </source>
</reference>
<reference evidence="1 2" key="1">
    <citation type="submission" date="2012-11" db="EMBL/GenBank/DDBJ databases">
        <authorList>
            <person name="Linke B."/>
        </authorList>
    </citation>
    <scope>NUCLEOTIDE SEQUENCE [LARGE SCALE GENOMIC DNA]</scope>
    <source>
        <strain evidence="2">CFBP 1232</strain>
    </source>
</reference>
<dbReference type="EMBL" id="CAPB01000033">
    <property type="protein sequence ID" value="CCO94548.1"/>
    <property type="molecule type" value="Genomic_DNA"/>
</dbReference>
<evidence type="ECO:0000313" key="1">
    <source>
        <dbReference type="EMBL" id="CCO94548.1"/>
    </source>
</evidence>
<dbReference type="Proteomes" id="UP000013111">
    <property type="component" value="Unassembled WGS sequence"/>
</dbReference>
<accession>A0A831A362</accession>
<gene>
    <name evidence="1" type="ORF">BN437_2638</name>
</gene>